<feature type="non-terminal residue" evidence="2">
    <location>
        <position position="183"/>
    </location>
</feature>
<organism evidence="2 3">
    <name type="scientific">Papaver nudicaule</name>
    <name type="common">Iceland poppy</name>
    <dbReference type="NCBI Taxonomy" id="74823"/>
    <lineage>
        <taxon>Eukaryota</taxon>
        <taxon>Viridiplantae</taxon>
        <taxon>Streptophyta</taxon>
        <taxon>Embryophyta</taxon>
        <taxon>Tracheophyta</taxon>
        <taxon>Spermatophyta</taxon>
        <taxon>Magnoliopsida</taxon>
        <taxon>Ranunculales</taxon>
        <taxon>Papaveraceae</taxon>
        <taxon>Papaveroideae</taxon>
        <taxon>Papaver</taxon>
    </lineage>
</organism>
<keyword evidence="1" id="KW-0175">Coiled coil</keyword>
<evidence type="ECO:0000313" key="3">
    <source>
        <dbReference type="Proteomes" id="UP001177140"/>
    </source>
</evidence>
<name>A0AA41S2W0_PAPNU</name>
<protein>
    <submittedName>
        <fullName evidence="2">Uncharacterized protein</fullName>
    </submittedName>
</protein>
<evidence type="ECO:0000256" key="1">
    <source>
        <dbReference type="SAM" id="Coils"/>
    </source>
</evidence>
<keyword evidence="3" id="KW-1185">Reference proteome</keyword>
<dbReference type="EMBL" id="JAJJMA010069327">
    <property type="protein sequence ID" value="MCL7027540.1"/>
    <property type="molecule type" value="Genomic_DNA"/>
</dbReference>
<reference evidence="2" key="1">
    <citation type="submission" date="2022-03" db="EMBL/GenBank/DDBJ databases">
        <title>A functionally conserved STORR gene fusion in Papaver species that diverged 16.8 million years ago.</title>
        <authorList>
            <person name="Catania T."/>
        </authorList>
    </citation>
    <scope>NUCLEOTIDE SEQUENCE</scope>
    <source>
        <strain evidence="2">S-191538</strain>
    </source>
</reference>
<gene>
    <name evidence="2" type="ORF">MKW94_014630</name>
</gene>
<proteinExistence type="predicted"/>
<sequence length="183" mass="20972">IKRPTKEKNILGKVIALLGKAKTKIESKFDLRNKEKAIMAGDVQSSNKEKFILASEKTQLETDIELLNKEKTKLQSDKDRLQMDIELLKKEKDILHQVLNKEKTGCICSVIHEANESINEREKTSAEDEKVVAGDTQELQEELIKLMKSENASRNEQEKTLSDILQADIELLKKEKDTLHIEF</sequence>
<accession>A0AA41S2W0</accession>
<feature type="coiled-coil region" evidence="1">
    <location>
        <begin position="57"/>
        <end position="98"/>
    </location>
</feature>
<dbReference type="Proteomes" id="UP001177140">
    <property type="component" value="Unassembled WGS sequence"/>
</dbReference>
<comment type="caution">
    <text evidence="2">The sequence shown here is derived from an EMBL/GenBank/DDBJ whole genome shotgun (WGS) entry which is preliminary data.</text>
</comment>
<dbReference type="AlphaFoldDB" id="A0AA41S2W0"/>
<evidence type="ECO:0000313" key="2">
    <source>
        <dbReference type="EMBL" id="MCL7027540.1"/>
    </source>
</evidence>